<accession>A0A9W6ZAB4</accession>
<evidence type="ECO:0000313" key="3">
    <source>
        <dbReference type="Proteomes" id="UP001165082"/>
    </source>
</evidence>
<dbReference type="OrthoDB" id="188052at2759"/>
<organism evidence="2 3">
    <name type="scientific">Triparma retinervis</name>
    <dbReference type="NCBI Taxonomy" id="2557542"/>
    <lineage>
        <taxon>Eukaryota</taxon>
        <taxon>Sar</taxon>
        <taxon>Stramenopiles</taxon>
        <taxon>Ochrophyta</taxon>
        <taxon>Bolidophyceae</taxon>
        <taxon>Parmales</taxon>
        <taxon>Triparmaceae</taxon>
        <taxon>Triparma</taxon>
    </lineage>
</organism>
<feature type="transmembrane region" description="Helical" evidence="1">
    <location>
        <begin position="121"/>
        <end position="144"/>
    </location>
</feature>
<protein>
    <submittedName>
        <fullName evidence="2">Uncharacterized protein</fullName>
    </submittedName>
</protein>
<gene>
    <name evidence="2" type="ORF">TrRE_jg12493</name>
</gene>
<dbReference type="AlphaFoldDB" id="A0A9W6ZAB4"/>
<name>A0A9W6ZAB4_9STRA</name>
<evidence type="ECO:0000313" key="2">
    <source>
        <dbReference type="EMBL" id="GMH47468.1"/>
    </source>
</evidence>
<keyword evidence="1" id="KW-0472">Membrane</keyword>
<comment type="caution">
    <text evidence="2">The sequence shown here is derived from an EMBL/GenBank/DDBJ whole genome shotgun (WGS) entry which is preliminary data.</text>
</comment>
<proteinExistence type="predicted"/>
<feature type="transmembrane region" description="Helical" evidence="1">
    <location>
        <begin position="21"/>
        <end position="41"/>
    </location>
</feature>
<keyword evidence="1" id="KW-0812">Transmembrane</keyword>
<evidence type="ECO:0000256" key="1">
    <source>
        <dbReference type="SAM" id="Phobius"/>
    </source>
</evidence>
<dbReference type="EMBL" id="BRXZ01001838">
    <property type="protein sequence ID" value="GMH47468.1"/>
    <property type="molecule type" value="Genomic_DNA"/>
</dbReference>
<keyword evidence="1" id="KW-1133">Transmembrane helix</keyword>
<sequence length="213" mass="24205">MGLSPEQKDKPSTFLPLFHSLLIMALTSGMVSAILVVDIIFDLPVAAYQLSGIGPFSPQTPTDVPFHRAFIYYNSILNSPLMTFKTLGAMTSVLYGSWLAWDAGAAVNELNPARYGKKFPLALRFQIIFVTYCVMTAVYLLFIIPRYLPFMRNIQKYVFFNDEPLEFDVGIFDNWWYVSLLRIILFSGNIAAIVQCIQVMRKLVRAIEPDVRI</sequence>
<keyword evidence="3" id="KW-1185">Reference proteome</keyword>
<dbReference type="Proteomes" id="UP001165082">
    <property type="component" value="Unassembled WGS sequence"/>
</dbReference>
<reference evidence="2" key="1">
    <citation type="submission" date="2022-07" db="EMBL/GenBank/DDBJ databases">
        <title>Genome analysis of Parmales, a sister group of diatoms, reveals the evolutionary specialization of diatoms from phago-mixotrophs to photoautotrophs.</title>
        <authorList>
            <person name="Ban H."/>
            <person name="Sato S."/>
            <person name="Yoshikawa S."/>
            <person name="Kazumasa Y."/>
            <person name="Nakamura Y."/>
            <person name="Ichinomiya M."/>
            <person name="Saitoh K."/>
            <person name="Sato N."/>
            <person name="Blanc-Mathieu R."/>
            <person name="Endo H."/>
            <person name="Kuwata A."/>
            <person name="Ogata H."/>
        </authorList>
    </citation>
    <scope>NUCLEOTIDE SEQUENCE</scope>
</reference>
<feature type="transmembrane region" description="Helical" evidence="1">
    <location>
        <begin position="175"/>
        <end position="197"/>
    </location>
</feature>